<accession>A0ABV6LWG0</accession>
<evidence type="ECO:0000313" key="2">
    <source>
        <dbReference type="Proteomes" id="UP001589867"/>
    </source>
</evidence>
<name>A0ABV6LWG0_9ACTN</name>
<dbReference type="RefSeq" id="WP_377244788.1">
    <property type="nucleotide sequence ID" value="NZ_JBHLUH010000004.1"/>
</dbReference>
<reference evidence="1 2" key="1">
    <citation type="submission" date="2024-09" db="EMBL/GenBank/DDBJ databases">
        <authorList>
            <person name="Sun Q."/>
            <person name="Mori K."/>
        </authorList>
    </citation>
    <scope>NUCLEOTIDE SEQUENCE [LARGE SCALE GENOMIC DNA]</scope>
    <source>
        <strain evidence="1 2">TBRC 3947</strain>
    </source>
</reference>
<keyword evidence="2" id="KW-1185">Reference proteome</keyword>
<organism evidence="1 2">
    <name type="scientific">Phytohabitans kaempferiae</name>
    <dbReference type="NCBI Taxonomy" id="1620943"/>
    <lineage>
        <taxon>Bacteria</taxon>
        <taxon>Bacillati</taxon>
        <taxon>Actinomycetota</taxon>
        <taxon>Actinomycetes</taxon>
        <taxon>Micromonosporales</taxon>
        <taxon>Micromonosporaceae</taxon>
    </lineage>
</organism>
<gene>
    <name evidence="1" type="ORF">ACFFIA_02890</name>
</gene>
<dbReference type="Proteomes" id="UP001589867">
    <property type="component" value="Unassembled WGS sequence"/>
</dbReference>
<evidence type="ECO:0000313" key="1">
    <source>
        <dbReference type="EMBL" id="MFC0526604.1"/>
    </source>
</evidence>
<sequence>MSRFVITIAADNAAAGGADNAFTTVRVDTSTGQAQITDARHRCVAAVPSDGRLE</sequence>
<comment type="caution">
    <text evidence="1">The sequence shown here is derived from an EMBL/GenBank/DDBJ whole genome shotgun (WGS) entry which is preliminary data.</text>
</comment>
<protein>
    <recommendedName>
        <fullName evidence="3">PLAT domain-containing protein</fullName>
    </recommendedName>
</protein>
<proteinExistence type="predicted"/>
<dbReference type="EMBL" id="JBHLUH010000004">
    <property type="protein sequence ID" value="MFC0526604.1"/>
    <property type="molecule type" value="Genomic_DNA"/>
</dbReference>
<evidence type="ECO:0008006" key="3">
    <source>
        <dbReference type="Google" id="ProtNLM"/>
    </source>
</evidence>